<evidence type="ECO:0000256" key="1">
    <source>
        <dbReference type="ARBA" id="ARBA00022679"/>
    </source>
</evidence>
<dbReference type="SUPFAM" id="SSF52540">
    <property type="entry name" value="P-loop containing nucleoside triphosphate hydrolases"/>
    <property type="match status" value="1"/>
</dbReference>
<dbReference type="PANTHER" id="PTHR10605">
    <property type="entry name" value="HEPARAN SULFATE SULFOTRANSFERASE"/>
    <property type="match status" value="1"/>
</dbReference>
<dbReference type="AlphaFoldDB" id="A0A238Y7S6"/>
<dbReference type="Pfam" id="PF00685">
    <property type="entry name" value="Sulfotransfer_1"/>
    <property type="match status" value="1"/>
</dbReference>
<dbReference type="InterPro" id="IPR000863">
    <property type="entry name" value="Sulfotransferase_dom"/>
</dbReference>
<organism evidence="4 5">
    <name type="scientific">Paracoccus sediminis</name>
    <dbReference type="NCBI Taxonomy" id="1214787"/>
    <lineage>
        <taxon>Bacteria</taxon>
        <taxon>Pseudomonadati</taxon>
        <taxon>Pseudomonadota</taxon>
        <taxon>Alphaproteobacteria</taxon>
        <taxon>Rhodobacterales</taxon>
        <taxon>Paracoccaceae</taxon>
        <taxon>Paracoccus</taxon>
    </lineage>
</organism>
<dbReference type="InterPro" id="IPR037359">
    <property type="entry name" value="NST/OST"/>
</dbReference>
<dbReference type="EMBL" id="FZNM01000015">
    <property type="protein sequence ID" value="SNR66831.1"/>
    <property type="molecule type" value="Genomic_DNA"/>
</dbReference>
<gene>
    <name evidence="4" type="ORF">SAMN06265378_11541</name>
</gene>
<feature type="domain" description="Sulfotransferase" evidence="3">
    <location>
        <begin position="3"/>
        <end position="197"/>
    </location>
</feature>
<dbReference type="Gene3D" id="3.40.50.300">
    <property type="entry name" value="P-loop containing nucleotide triphosphate hydrolases"/>
    <property type="match status" value="1"/>
</dbReference>
<evidence type="ECO:0000313" key="5">
    <source>
        <dbReference type="Proteomes" id="UP000198409"/>
    </source>
</evidence>
<proteinExistence type="predicted"/>
<name>A0A238Y7S6_9RHOB</name>
<dbReference type="PANTHER" id="PTHR10605:SF56">
    <property type="entry name" value="BIFUNCTIONAL HEPARAN SULFATE N-DEACETYLASE_N-SULFOTRANSFERASE"/>
    <property type="match status" value="1"/>
</dbReference>
<dbReference type="InterPro" id="IPR027417">
    <property type="entry name" value="P-loop_NTPase"/>
</dbReference>
<evidence type="ECO:0000259" key="3">
    <source>
        <dbReference type="Pfam" id="PF00685"/>
    </source>
</evidence>
<keyword evidence="1 4" id="KW-0808">Transferase</keyword>
<dbReference type="RefSeq" id="WP_089389129.1">
    <property type="nucleotide sequence ID" value="NZ_FZNM01000015.1"/>
</dbReference>
<sequence length="279" mass="31745">MQPDFIVIGAMKCGTSTVCAYLEDHPDIFMVPGCEPNFFSHDENFARGPEWYERFFAGQDGARLRGEGSNAYASGQMFPHSATRMAAYKPDLKLIYVVRHPVDRIVSAWIQNRVNMGDKIPPTLDRAVRDMPERYLGQSLYWQNLSRYRALFPDSRIHVAFMEDLKSDRDAFFAGICGFLGMAPAPRIRRDHVNPSTGKTMPSRRYSAVNGLPMVKTLKSLLPPRLRHGVRDRFLTQRITGGNQPEFGPATRDWLRAQLAPDSAAFLDHCGRPGDYWRF</sequence>
<dbReference type="GO" id="GO:0008146">
    <property type="term" value="F:sulfotransferase activity"/>
    <property type="evidence" value="ECO:0007669"/>
    <property type="project" value="InterPro"/>
</dbReference>
<reference evidence="5" key="1">
    <citation type="submission" date="2017-06" db="EMBL/GenBank/DDBJ databases">
        <authorList>
            <person name="Varghese N."/>
            <person name="Submissions S."/>
        </authorList>
    </citation>
    <scope>NUCLEOTIDE SEQUENCE [LARGE SCALE GENOMIC DNA]</scope>
    <source>
        <strain evidence="5">DSM 26170</strain>
    </source>
</reference>
<keyword evidence="2" id="KW-0325">Glycoprotein</keyword>
<accession>A0A238Y7S6</accession>
<evidence type="ECO:0000313" key="4">
    <source>
        <dbReference type="EMBL" id="SNR66831.1"/>
    </source>
</evidence>
<dbReference type="Proteomes" id="UP000198409">
    <property type="component" value="Unassembled WGS sequence"/>
</dbReference>
<protein>
    <submittedName>
        <fullName evidence="4">Sulfotransferase domain-containing protein</fullName>
    </submittedName>
</protein>
<evidence type="ECO:0000256" key="2">
    <source>
        <dbReference type="ARBA" id="ARBA00023180"/>
    </source>
</evidence>